<organism evidence="25 26">
    <name type="scientific">Shewanella gaetbuli</name>
    <dbReference type="NCBI Taxonomy" id="220752"/>
    <lineage>
        <taxon>Bacteria</taxon>
        <taxon>Pseudomonadati</taxon>
        <taxon>Pseudomonadota</taxon>
        <taxon>Gammaproteobacteria</taxon>
        <taxon>Alteromonadales</taxon>
        <taxon>Shewanellaceae</taxon>
        <taxon>Shewanella</taxon>
    </lineage>
</organism>
<feature type="binding site" evidence="21">
    <location>
        <position position="11"/>
    </location>
    <ligand>
        <name>substrate</name>
    </ligand>
</feature>
<feature type="transmembrane region" description="Helical" evidence="24">
    <location>
        <begin position="102"/>
        <end position="122"/>
    </location>
</feature>
<feature type="binding site" evidence="23">
    <location>
        <position position="78"/>
    </location>
    <ligand>
        <name>a divalent metal cation</name>
        <dbReference type="ChEBI" id="CHEBI:60240"/>
    </ligand>
</feature>
<protein>
    <recommendedName>
        <fullName evidence="4 24">Diacylglycerol kinase</fullName>
        <ecNumber evidence="3 24">2.7.1.107</ecNumber>
    </recommendedName>
</protein>
<keyword evidence="10 23" id="KW-0479">Metal-binding</keyword>
<keyword evidence="18" id="KW-0594">Phospholipid biosynthesis</keyword>
<comment type="function">
    <text evidence="24">Catalyzes the ATP-dependent phosphorylation of sn-l,2-diacylglycerol (DAG) to phosphatidic acid. Involved in the recycling of diacylglycerol produced as a by-product during membrane-derived oligosaccharide (MDO) biosynthesis.</text>
</comment>
<evidence type="ECO:0000313" key="25">
    <source>
        <dbReference type="EMBL" id="MCL1143005.1"/>
    </source>
</evidence>
<evidence type="ECO:0000256" key="22">
    <source>
        <dbReference type="PIRSR" id="PIRSR600829-3"/>
    </source>
</evidence>
<evidence type="ECO:0000256" key="11">
    <source>
        <dbReference type="ARBA" id="ARBA00022741"/>
    </source>
</evidence>
<keyword evidence="26" id="KW-1185">Reference proteome</keyword>
<evidence type="ECO:0000256" key="20">
    <source>
        <dbReference type="PIRSR" id="PIRSR600829-1"/>
    </source>
</evidence>
<keyword evidence="5" id="KW-1003">Cell membrane</keyword>
<evidence type="ECO:0000256" key="9">
    <source>
        <dbReference type="ARBA" id="ARBA00022692"/>
    </source>
</evidence>
<feature type="binding site" evidence="22">
    <location>
        <position position="11"/>
    </location>
    <ligand>
        <name>ATP</name>
        <dbReference type="ChEBI" id="CHEBI:30616"/>
    </ligand>
</feature>
<keyword evidence="13 22" id="KW-0067">ATP-binding</keyword>
<evidence type="ECO:0000256" key="16">
    <source>
        <dbReference type="ARBA" id="ARBA00023098"/>
    </source>
</evidence>
<feature type="transmembrane region" description="Helical" evidence="24">
    <location>
        <begin position="37"/>
        <end position="54"/>
    </location>
</feature>
<keyword evidence="7 24" id="KW-0997">Cell inner membrane</keyword>
<feature type="binding site" evidence="22">
    <location>
        <position position="78"/>
    </location>
    <ligand>
        <name>ATP</name>
        <dbReference type="ChEBI" id="CHEBI:30616"/>
    </ligand>
</feature>
<comment type="subcellular location">
    <subcellularLocation>
        <location evidence="1 24">Cell inner membrane</location>
        <topology evidence="1 24">Multi-pass membrane protein</topology>
    </subcellularLocation>
</comment>
<evidence type="ECO:0000256" key="18">
    <source>
        <dbReference type="ARBA" id="ARBA00023209"/>
    </source>
</evidence>
<evidence type="ECO:0000256" key="23">
    <source>
        <dbReference type="PIRSR" id="PIRSR600829-4"/>
    </source>
</evidence>
<comment type="caution">
    <text evidence="25">The sequence shown here is derived from an EMBL/GenBank/DDBJ whole genome shotgun (WGS) entry which is preliminary data.</text>
</comment>
<evidence type="ECO:0000256" key="2">
    <source>
        <dbReference type="ARBA" id="ARBA00005967"/>
    </source>
</evidence>
<dbReference type="EC" id="2.7.1.107" evidence="3 24"/>
<dbReference type="GO" id="GO:0005524">
    <property type="term" value="F:ATP binding"/>
    <property type="evidence" value="ECO:0007669"/>
    <property type="project" value="UniProtKB-KW"/>
</dbReference>
<evidence type="ECO:0000256" key="4">
    <source>
        <dbReference type="ARBA" id="ARBA00017575"/>
    </source>
</evidence>
<feature type="binding site" evidence="21">
    <location>
        <begin position="32"/>
        <end position="36"/>
    </location>
    <ligand>
        <name>substrate</name>
    </ligand>
</feature>
<evidence type="ECO:0000256" key="8">
    <source>
        <dbReference type="ARBA" id="ARBA00022679"/>
    </source>
</evidence>
<dbReference type="EMBL" id="JAKIKP010000006">
    <property type="protein sequence ID" value="MCL1143005.1"/>
    <property type="molecule type" value="Genomic_DNA"/>
</dbReference>
<comment type="cofactor">
    <cofactor evidence="23">
        <name>Mg(2+)</name>
        <dbReference type="ChEBI" id="CHEBI:18420"/>
    </cofactor>
    <text evidence="23">Mn(2+), Zn(2+), Cd(2+) and Co(2+) support activity to lesser extents.</text>
</comment>
<keyword evidence="17 24" id="KW-0472">Membrane</keyword>
<dbReference type="CDD" id="cd14264">
    <property type="entry name" value="DAGK_IM"/>
    <property type="match status" value="1"/>
</dbReference>
<feature type="binding site" evidence="23">
    <location>
        <position position="30"/>
    </location>
    <ligand>
        <name>a divalent metal cation</name>
        <dbReference type="ChEBI" id="CHEBI:60240"/>
    </ligand>
</feature>
<keyword evidence="6" id="KW-0444">Lipid biosynthesis</keyword>
<keyword evidence="11 22" id="KW-0547">Nucleotide-binding</keyword>
<dbReference type="PROSITE" id="PS01069">
    <property type="entry name" value="DAGK_PROKAR"/>
    <property type="match status" value="1"/>
</dbReference>
<keyword evidence="15 24" id="KW-1133">Transmembrane helix</keyword>
<evidence type="ECO:0000256" key="6">
    <source>
        <dbReference type="ARBA" id="ARBA00022516"/>
    </source>
</evidence>
<keyword evidence="9 24" id="KW-0812">Transmembrane</keyword>
<evidence type="ECO:0000313" key="26">
    <source>
        <dbReference type="Proteomes" id="UP001139333"/>
    </source>
</evidence>
<comment type="similarity">
    <text evidence="2 24">Belongs to the bacterial diacylglycerol kinase family.</text>
</comment>
<evidence type="ECO:0000256" key="21">
    <source>
        <dbReference type="PIRSR" id="PIRSR600829-2"/>
    </source>
</evidence>
<evidence type="ECO:0000256" key="15">
    <source>
        <dbReference type="ARBA" id="ARBA00022989"/>
    </source>
</evidence>
<evidence type="ECO:0000256" key="7">
    <source>
        <dbReference type="ARBA" id="ARBA00022519"/>
    </source>
</evidence>
<accession>A0A9X1ZP36</accession>
<feature type="transmembrane region" description="Helical" evidence="24">
    <location>
        <begin position="60"/>
        <end position="81"/>
    </location>
</feature>
<feature type="binding site" evidence="22">
    <location>
        <begin position="96"/>
        <end position="97"/>
    </location>
    <ligand>
        <name>ATP</name>
        <dbReference type="ChEBI" id="CHEBI:30616"/>
    </ligand>
</feature>
<dbReference type="GO" id="GO:0004143">
    <property type="term" value="F:ATP-dependent diacylglycerol kinase activity"/>
    <property type="evidence" value="ECO:0007669"/>
    <property type="project" value="UniProtKB-EC"/>
</dbReference>
<evidence type="ECO:0000256" key="3">
    <source>
        <dbReference type="ARBA" id="ARBA00012133"/>
    </source>
</evidence>
<evidence type="ECO:0000256" key="10">
    <source>
        <dbReference type="ARBA" id="ARBA00022723"/>
    </source>
</evidence>
<dbReference type="InterPro" id="IPR000829">
    <property type="entry name" value="DAGK"/>
</dbReference>
<keyword evidence="8 24" id="KW-0808">Transferase</keyword>
<keyword evidence="19 24" id="KW-1208">Phospholipid metabolism</keyword>
<dbReference type="PANTHER" id="PTHR34299">
    <property type="entry name" value="DIACYLGLYCEROL KINASE"/>
    <property type="match status" value="1"/>
</dbReference>
<evidence type="ECO:0000256" key="19">
    <source>
        <dbReference type="ARBA" id="ARBA00023264"/>
    </source>
</evidence>
<reference evidence="25" key="1">
    <citation type="submission" date="2022-01" db="EMBL/GenBank/DDBJ databases">
        <title>Whole genome-based taxonomy of the Shewanellaceae.</title>
        <authorList>
            <person name="Martin-Rodriguez A.J."/>
        </authorList>
    </citation>
    <scope>NUCLEOTIDE SEQUENCE</scope>
    <source>
        <strain evidence="25">DSM 16422</strain>
    </source>
</reference>
<dbReference type="InterPro" id="IPR033718">
    <property type="entry name" value="DAGK_prok"/>
</dbReference>
<dbReference type="Proteomes" id="UP001139333">
    <property type="component" value="Unassembled WGS sequence"/>
</dbReference>
<evidence type="ECO:0000256" key="17">
    <source>
        <dbReference type="ARBA" id="ARBA00023136"/>
    </source>
</evidence>
<evidence type="ECO:0000256" key="13">
    <source>
        <dbReference type="ARBA" id="ARBA00022840"/>
    </source>
</evidence>
<dbReference type="RefSeq" id="WP_248995691.1">
    <property type="nucleotide sequence ID" value="NZ_JAKIKP010000006.1"/>
</dbReference>
<keyword evidence="14 23" id="KW-0460">Magnesium</keyword>
<keyword evidence="12 24" id="KW-0418">Kinase</keyword>
<evidence type="ECO:0000256" key="5">
    <source>
        <dbReference type="ARBA" id="ARBA00022475"/>
    </source>
</evidence>
<keyword evidence="16 24" id="KW-0443">Lipid metabolism</keyword>
<dbReference type="GO" id="GO:0006654">
    <property type="term" value="P:phosphatidic acid biosynthetic process"/>
    <property type="evidence" value="ECO:0007669"/>
    <property type="project" value="InterPro"/>
</dbReference>
<dbReference type="Pfam" id="PF01219">
    <property type="entry name" value="DAGK_prokar"/>
    <property type="match status" value="1"/>
</dbReference>
<feature type="binding site" evidence="21">
    <location>
        <position position="100"/>
    </location>
    <ligand>
        <name>substrate</name>
    </ligand>
</feature>
<feature type="binding site" evidence="21">
    <location>
        <position position="71"/>
    </location>
    <ligand>
        <name>substrate</name>
    </ligand>
</feature>
<name>A0A9X1ZP36_9GAMM</name>
<dbReference type="AlphaFoldDB" id="A0A9X1ZP36"/>
<proteinExistence type="inferred from homology"/>
<dbReference type="GO" id="GO:0005886">
    <property type="term" value="C:plasma membrane"/>
    <property type="evidence" value="ECO:0007669"/>
    <property type="project" value="UniProtKB-SubCell"/>
</dbReference>
<evidence type="ECO:0000256" key="24">
    <source>
        <dbReference type="RuleBase" id="RU363065"/>
    </source>
</evidence>
<dbReference type="Gene3D" id="1.10.287.3610">
    <property type="match status" value="1"/>
</dbReference>
<feature type="binding site" evidence="22">
    <location>
        <position position="30"/>
    </location>
    <ligand>
        <name>ATP</name>
        <dbReference type="ChEBI" id="CHEBI:30616"/>
    </ligand>
</feature>
<feature type="binding site" evidence="22">
    <location>
        <begin position="87"/>
        <end position="89"/>
    </location>
    <ligand>
        <name>ATP</name>
        <dbReference type="ChEBI" id="CHEBI:30616"/>
    </ligand>
</feature>
<evidence type="ECO:0000256" key="14">
    <source>
        <dbReference type="ARBA" id="ARBA00022842"/>
    </source>
</evidence>
<dbReference type="GO" id="GO:0046872">
    <property type="term" value="F:metal ion binding"/>
    <property type="evidence" value="ECO:0007669"/>
    <property type="project" value="UniProtKB-KW"/>
</dbReference>
<comment type="catalytic activity">
    <reaction evidence="24">
        <text>a 1,2-diacyl-sn-glycerol + ATP = a 1,2-diacyl-sn-glycero-3-phosphate + ADP + H(+)</text>
        <dbReference type="Rhea" id="RHEA:10272"/>
        <dbReference type="ChEBI" id="CHEBI:15378"/>
        <dbReference type="ChEBI" id="CHEBI:17815"/>
        <dbReference type="ChEBI" id="CHEBI:30616"/>
        <dbReference type="ChEBI" id="CHEBI:58608"/>
        <dbReference type="ChEBI" id="CHEBI:456216"/>
        <dbReference type="EC" id="2.7.1.107"/>
    </reaction>
</comment>
<evidence type="ECO:0000256" key="1">
    <source>
        <dbReference type="ARBA" id="ARBA00004429"/>
    </source>
</evidence>
<feature type="active site" description="Proton acceptor" evidence="20">
    <location>
        <position position="71"/>
    </location>
</feature>
<sequence>MKPQNNHGIKRVIRATGFSIKGLKAAFRDEAAFRQELALAVIMLPIAILVNVTVVEKLLLVLSVFLVLIVELLNSAIEAVVDRFGGEIHPLSGQAKDIASAAVLLSLLFCAICWIAILGPLLI</sequence>
<dbReference type="InterPro" id="IPR036945">
    <property type="entry name" value="DAGK_sf"/>
</dbReference>
<evidence type="ECO:0000256" key="12">
    <source>
        <dbReference type="ARBA" id="ARBA00022777"/>
    </source>
</evidence>
<dbReference type="PANTHER" id="PTHR34299:SF1">
    <property type="entry name" value="DIACYLGLYCEROL KINASE"/>
    <property type="match status" value="1"/>
</dbReference>
<gene>
    <name evidence="25" type="ORF">L2672_09895</name>
</gene>